<keyword evidence="4" id="KW-1185">Reference proteome</keyword>
<sequence length="810" mass="89210">MMVAEQVIFRGKKQELHKPPDNTAETGTDTLTIFLIICLSLVLIAIILIALATTITRGSWWRRRLRSRNRHGLEDLIEEGRSPSIIFRLLHKLQMKLAADISSGNSNSPCSGIRYAVATASTVGTISNTNVCLNKSPTIPSNFYTGGVSSEAGFGPSLPLRFQPEKLYGSTTTHHRERLIKKTGLSPTSLGLSETCWHGRRKSMLEGLAALTGGGSKSDLQRIGPRHSKDAGRSGGQFLTLPGTDDDLASSRQRSGSAISLRCIVASTRDINSGKDSSSMLESLERHEPLCLSLTNLCTAPVTVRPYQPQPSSAKLFQMSEKQREQDHADGDLVDKIKSQGKATAKIARAHSNEREEQTNVTEEEEYTLPAITLKVPLVTNRRGSGSLLSLKKIKLPKENNSKSMDVKPQMEQGEKKKLKKGERPSFTNKNQEQVTKATTEEASISMGVSKTRGRIRRATLCTTGFGDLHSSNQNRSSKTGNLTHELGANLTELAMMMEAQLFTSQGLRNSKIARAGSSGGLAGLDKGDKSIDSFGNTTAIYGGAGNVADSEISLRLVTRRPSWMTPKLADLPPVPPVDLENRPAGVLAFSIYPDPDALHGENYMLVRLFGAAHLTTARQPWQVCSCFVQAAFHSTPQLVKFPINEKVNKQILTSPTRDRLQVPYLSETERSMTDLGEANSTLLSTVSQEQSSGHARLALGCVNFCTIENRELEFRLPNKSSLNDDIHVTTDLSKNNEEEQLGRIVITLNETEKSRWGTDQEHPLGRVIVPVYRRELTAIRMPKIIWHRVEPLEKVRQSHYYSSLCILIN</sequence>
<organism evidence="3 4">
    <name type="scientific">Protopolystoma xenopodis</name>
    <dbReference type="NCBI Taxonomy" id="117903"/>
    <lineage>
        <taxon>Eukaryota</taxon>
        <taxon>Metazoa</taxon>
        <taxon>Spiralia</taxon>
        <taxon>Lophotrochozoa</taxon>
        <taxon>Platyhelminthes</taxon>
        <taxon>Monogenea</taxon>
        <taxon>Polyopisthocotylea</taxon>
        <taxon>Polystomatidea</taxon>
        <taxon>Polystomatidae</taxon>
        <taxon>Protopolystoma</taxon>
    </lineage>
</organism>
<name>A0A3S5B456_9PLAT</name>
<keyword evidence="2" id="KW-1133">Transmembrane helix</keyword>
<dbReference type="EMBL" id="CAAALY010245079">
    <property type="protein sequence ID" value="VEL33044.1"/>
    <property type="molecule type" value="Genomic_DNA"/>
</dbReference>
<feature type="compositionally biased region" description="Polar residues" evidence="1">
    <location>
        <begin position="426"/>
        <end position="449"/>
    </location>
</feature>
<evidence type="ECO:0000313" key="4">
    <source>
        <dbReference type="Proteomes" id="UP000784294"/>
    </source>
</evidence>
<proteinExistence type="predicted"/>
<dbReference type="OrthoDB" id="6264499at2759"/>
<keyword evidence="2" id="KW-0472">Membrane</keyword>
<feature type="region of interest" description="Disordered" evidence="1">
    <location>
        <begin position="215"/>
        <end position="253"/>
    </location>
</feature>
<feature type="region of interest" description="Disordered" evidence="1">
    <location>
        <begin position="399"/>
        <end position="450"/>
    </location>
</feature>
<keyword evidence="2" id="KW-0812">Transmembrane</keyword>
<gene>
    <name evidence="3" type="ORF">PXEA_LOCUS26484</name>
</gene>
<accession>A0A3S5B456</accession>
<evidence type="ECO:0000256" key="1">
    <source>
        <dbReference type="SAM" id="MobiDB-lite"/>
    </source>
</evidence>
<reference evidence="3" key="1">
    <citation type="submission" date="2018-11" db="EMBL/GenBank/DDBJ databases">
        <authorList>
            <consortium name="Pathogen Informatics"/>
        </authorList>
    </citation>
    <scope>NUCLEOTIDE SEQUENCE</scope>
</reference>
<dbReference type="Proteomes" id="UP000784294">
    <property type="component" value="Unassembled WGS sequence"/>
</dbReference>
<evidence type="ECO:0000256" key="2">
    <source>
        <dbReference type="SAM" id="Phobius"/>
    </source>
</evidence>
<dbReference type="AlphaFoldDB" id="A0A3S5B456"/>
<protein>
    <submittedName>
        <fullName evidence="3">Uncharacterized protein</fullName>
    </submittedName>
</protein>
<feature type="transmembrane region" description="Helical" evidence="2">
    <location>
        <begin position="31"/>
        <end position="56"/>
    </location>
</feature>
<comment type="caution">
    <text evidence="3">The sequence shown here is derived from an EMBL/GenBank/DDBJ whole genome shotgun (WGS) entry which is preliminary data.</text>
</comment>
<evidence type="ECO:0000313" key="3">
    <source>
        <dbReference type="EMBL" id="VEL33044.1"/>
    </source>
</evidence>